<keyword evidence="2" id="KW-1185">Reference proteome</keyword>
<organism evidence="1 2">
    <name type="scientific">Rhododendron molle</name>
    <name type="common">Chinese azalea</name>
    <name type="synonym">Azalea mollis</name>
    <dbReference type="NCBI Taxonomy" id="49168"/>
    <lineage>
        <taxon>Eukaryota</taxon>
        <taxon>Viridiplantae</taxon>
        <taxon>Streptophyta</taxon>
        <taxon>Embryophyta</taxon>
        <taxon>Tracheophyta</taxon>
        <taxon>Spermatophyta</taxon>
        <taxon>Magnoliopsida</taxon>
        <taxon>eudicotyledons</taxon>
        <taxon>Gunneridae</taxon>
        <taxon>Pentapetalae</taxon>
        <taxon>asterids</taxon>
        <taxon>Ericales</taxon>
        <taxon>Ericaceae</taxon>
        <taxon>Ericoideae</taxon>
        <taxon>Rhodoreae</taxon>
        <taxon>Rhododendron</taxon>
    </lineage>
</organism>
<proteinExistence type="predicted"/>
<gene>
    <name evidence="1" type="ORF">RHMOL_Rhmol02G0307500</name>
</gene>
<sequence length="174" mass="19156">MLRKSSFSWNPVKRMVDCGDEVWATYVAANPDAKRLRVKKIEMLDELAIVCSNDQSTGEWVCSAKDLNANDSRKTNISDDEYSPISDFNDNVVGEDLCDISTGGRNGFATQEGNTSSQIPTLGKPSLGPAKPLKYRSMKPKGAELMSETMASVAINMTRLADAYEKSLPCKYRS</sequence>
<dbReference type="Proteomes" id="UP001062846">
    <property type="component" value="Chromosome 2"/>
</dbReference>
<name>A0ACC0PWI4_RHOML</name>
<comment type="caution">
    <text evidence="1">The sequence shown here is derived from an EMBL/GenBank/DDBJ whole genome shotgun (WGS) entry which is preliminary data.</text>
</comment>
<evidence type="ECO:0000313" key="1">
    <source>
        <dbReference type="EMBL" id="KAI8569835.1"/>
    </source>
</evidence>
<reference evidence="1" key="1">
    <citation type="submission" date="2022-02" db="EMBL/GenBank/DDBJ databases">
        <title>Plant Genome Project.</title>
        <authorList>
            <person name="Zhang R.-G."/>
        </authorList>
    </citation>
    <scope>NUCLEOTIDE SEQUENCE</scope>
    <source>
        <strain evidence="1">AT1</strain>
    </source>
</reference>
<evidence type="ECO:0000313" key="2">
    <source>
        <dbReference type="Proteomes" id="UP001062846"/>
    </source>
</evidence>
<accession>A0ACC0PWI4</accession>
<protein>
    <submittedName>
        <fullName evidence="1">Uncharacterized protein</fullName>
    </submittedName>
</protein>
<dbReference type="EMBL" id="CM046389">
    <property type="protein sequence ID" value="KAI8569835.1"/>
    <property type="molecule type" value="Genomic_DNA"/>
</dbReference>